<gene>
    <name evidence="3" type="ORF">SAMN04489747_0877</name>
</gene>
<keyword evidence="2" id="KW-0812">Transmembrane</keyword>
<accession>A0A1G6UG79</accession>
<dbReference type="STRING" id="675864.SAMN04489747_0877"/>
<name>A0A1G6UG79_9ACTN</name>
<feature type="region of interest" description="Disordered" evidence="1">
    <location>
        <begin position="122"/>
        <end position="182"/>
    </location>
</feature>
<reference evidence="3 4" key="1">
    <citation type="submission" date="2016-10" db="EMBL/GenBank/DDBJ databases">
        <authorList>
            <person name="de Groot N.N."/>
        </authorList>
    </citation>
    <scope>NUCLEOTIDE SEQUENCE [LARGE SCALE GENOMIC DNA]</scope>
    <source>
        <strain evidence="3 4">MON 2.2</strain>
    </source>
</reference>
<evidence type="ECO:0000313" key="3">
    <source>
        <dbReference type="EMBL" id="SDD40303.1"/>
    </source>
</evidence>
<dbReference type="AlphaFoldDB" id="A0A1G6UG79"/>
<feature type="transmembrane region" description="Helical" evidence="2">
    <location>
        <begin position="20"/>
        <end position="37"/>
    </location>
</feature>
<feature type="compositionally biased region" description="Basic and acidic residues" evidence="1">
    <location>
        <begin position="157"/>
        <end position="182"/>
    </location>
</feature>
<feature type="transmembrane region" description="Helical" evidence="2">
    <location>
        <begin position="49"/>
        <end position="70"/>
    </location>
</feature>
<keyword evidence="4" id="KW-1185">Reference proteome</keyword>
<feature type="compositionally biased region" description="Acidic residues" evidence="1">
    <location>
        <begin position="127"/>
        <end position="148"/>
    </location>
</feature>
<dbReference type="EMBL" id="LT629688">
    <property type="protein sequence ID" value="SDD40303.1"/>
    <property type="molecule type" value="Genomic_DNA"/>
</dbReference>
<protein>
    <submittedName>
        <fullName evidence="3">Uncharacterized protein</fullName>
    </submittedName>
</protein>
<evidence type="ECO:0000313" key="4">
    <source>
        <dbReference type="Proteomes" id="UP000198546"/>
    </source>
</evidence>
<evidence type="ECO:0000256" key="1">
    <source>
        <dbReference type="SAM" id="MobiDB-lite"/>
    </source>
</evidence>
<sequence length="182" mass="19082">MLTPMLITLAMFAFTLDPQLVVQLLVAVVLPLLVGLITQRVTASGVKAILLALVALVSSMLIELGDVLLTGGVYDIGLSLLAALPTFLVAVGMHYGLWKPVGASAAAQRTFAGNQATTLDPARDITGDVDDAGYDDVTDDPYDPDLDESGVPAVLEHPGEGLRYLDVRPPDGQPDVKPHPAS</sequence>
<feature type="transmembrane region" description="Helical" evidence="2">
    <location>
        <begin position="76"/>
        <end position="98"/>
    </location>
</feature>
<keyword evidence="2" id="KW-0472">Membrane</keyword>
<dbReference type="RefSeq" id="WP_197679184.1">
    <property type="nucleotide sequence ID" value="NZ_LT629688.1"/>
</dbReference>
<evidence type="ECO:0000256" key="2">
    <source>
        <dbReference type="SAM" id="Phobius"/>
    </source>
</evidence>
<organism evidence="3 4">
    <name type="scientific">Auraticoccus monumenti</name>
    <dbReference type="NCBI Taxonomy" id="675864"/>
    <lineage>
        <taxon>Bacteria</taxon>
        <taxon>Bacillati</taxon>
        <taxon>Actinomycetota</taxon>
        <taxon>Actinomycetes</taxon>
        <taxon>Propionibacteriales</taxon>
        <taxon>Propionibacteriaceae</taxon>
        <taxon>Auraticoccus</taxon>
    </lineage>
</organism>
<dbReference type="Proteomes" id="UP000198546">
    <property type="component" value="Chromosome i"/>
</dbReference>
<proteinExistence type="predicted"/>
<keyword evidence="2" id="KW-1133">Transmembrane helix</keyword>